<organism evidence="2 3">
    <name type="scientific">Guyanagaster necrorhizus</name>
    <dbReference type="NCBI Taxonomy" id="856835"/>
    <lineage>
        <taxon>Eukaryota</taxon>
        <taxon>Fungi</taxon>
        <taxon>Dikarya</taxon>
        <taxon>Basidiomycota</taxon>
        <taxon>Agaricomycotina</taxon>
        <taxon>Agaricomycetes</taxon>
        <taxon>Agaricomycetidae</taxon>
        <taxon>Agaricales</taxon>
        <taxon>Marasmiineae</taxon>
        <taxon>Physalacriaceae</taxon>
        <taxon>Guyanagaster</taxon>
    </lineage>
</organism>
<dbReference type="GeneID" id="66099983"/>
<dbReference type="EMBL" id="MU250554">
    <property type="protein sequence ID" value="KAG7442049.1"/>
    <property type="molecule type" value="Genomic_DNA"/>
</dbReference>
<feature type="region of interest" description="Disordered" evidence="1">
    <location>
        <begin position="92"/>
        <end position="133"/>
    </location>
</feature>
<reference evidence="2" key="1">
    <citation type="submission" date="2020-11" db="EMBL/GenBank/DDBJ databases">
        <title>Adaptations for nitrogen fixation in a non-lichenized fungal sporocarp promotes dispersal by wood-feeding termites.</title>
        <authorList>
            <consortium name="DOE Joint Genome Institute"/>
            <person name="Koch R.A."/>
            <person name="Yoon G."/>
            <person name="Arayal U."/>
            <person name="Lail K."/>
            <person name="Amirebrahimi M."/>
            <person name="Labutti K."/>
            <person name="Lipzen A."/>
            <person name="Riley R."/>
            <person name="Barry K."/>
            <person name="Henrissat B."/>
            <person name="Grigoriev I.V."/>
            <person name="Herr J.R."/>
            <person name="Aime M.C."/>
        </authorList>
    </citation>
    <scope>NUCLEOTIDE SEQUENCE</scope>
    <source>
        <strain evidence="2">MCA 3950</strain>
    </source>
</reference>
<comment type="caution">
    <text evidence="2">The sequence shown here is derived from an EMBL/GenBank/DDBJ whole genome shotgun (WGS) entry which is preliminary data.</text>
</comment>
<feature type="compositionally biased region" description="Basic and acidic residues" evidence="1">
    <location>
        <begin position="123"/>
        <end position="133"/>
    </location>
</feature>
<dbReference type="Proteomes" id="UP000812287">
    <property type="component" value="Unassembled WGS sequence"/>
</dbReference>
<dbReference type="RefSeq" id="XP_043035549.1">
    <property type="nucleotide sequence ID" value="XM_043177696.1"/>
</dbReference>
<evidence type="ECO:0000313" key="2">
    <source>
        <dbReference type="EMBL" id="KAG7442049.1"/>
    </source>
</evidence>
<feature type="compositionally biased region" description="Basic and acidic residues" evidence="1">
    <location>
        <begin position="1"/>
        <end position="12"/>
    </location>
</feature>
<dbReference type="AlphaFoldDB" id="A0A9P7VLD9"/>
<proteinExistence type="predicted"/>
<evidence type="ECO:0000256" key="1">
    <source>
        <dbReference type="SAM" id="MobiDB-lite"/>
    </source>
</evidence>
<name>A0A9P7VLD9_9AGAR</name>
<accession>A0A9P7VLD9</accession>
<keyword evidence="3" id="KW-1185">Reference proteome</keyword>
<feature type="compositionally biased region" description="Basic and acidic residues" evidence="1">
    <location>
        <begin position="101"/>
        <end position="110"/>
    </location>
</feature>
<feature type="region of interest" description="Disordered" evidence="1">
    <location>
        <begin position="1"/>
        <end position="40"/>
    </location>
</feature>
<evidence type="ECO:0000313" key="3">
    <source>
        <dbReference type="Proteomes" id="UP000812287"/>
    </source>
</evidence>
<sequence>MLEEKRTRDSHRASVSVRRSIRSRLANNDKGDGKRLVSTLDTSGASLRMASNVIVSRKGEGAMKGENRDRKSVECFSEHFLQASVREIINERMVRSGPLDRNTHREENMQKKSRKQSKGANENMKKTDALREPCDAPVAQDLYKLCVRPPNTTLPDAREDR</sequence>
<gene>
    <name evidence="2" type="ORF">BT62DRAFT_1010834</name>
</gene>
<protein>
    <submittedName>
        <fullName evidence="2">Uncharacterized protein</fullName>
    </submittedName>
</protein>